<name>A0A2A9PA11_OPHUN</name>
<evidence type="ECO:0000256" key="2">
    <source>
        <dbReference type="SAM" id="MobiDB-lite"/>
    </source>
</evidence>
<dbReference type="OrthoDB" id="3641511at2759"/>
<comment type="caution">
    <text evidence="3">The sequence shown here is derived from an EMBL/GenBank/DDBJ whole genome shotgun (WGS) entry which is preliminary data.</text>
</comment>
<evidence type="ECO:0000256" key="1">
    <source>
        <dbReference type="SAM" id="Coils"/>
    </source>
</evidence>
<organism evidence="3 4">
    <name type="scientific">Ophiocordyceps unilateralis</name>
    <name type="common">Zombie-ant fungus</name>
    <name type="synonym">Torrubia unilateralis</name>
    <dbReference type="NCBI Taxonomy" id="268505"/>
    <lineage>
        <taxon>Eukaryota</taxon>
        <taxon>Fungi</taxon>
        <taxon>Dikarya</taxon>
        <taxon>Ascomycota</taxon>
        <taxon>Pezizomycotina</taxon>
        <taxon>Sordariomycetes</taxon>
        <taxon>Hypocreomycetidae</taxon>
        <taxon>Hypocreales</taxon>
        <taxon>Ophiocordycipitaceae</taxon>
        <taxon>Ophiocordyceps</taxon>
    </lineage>
</organism>
<gene>
    <name evidence="3" type="ORF">XA68_14100</name>
</gene>
<proteinExistence type="predicted"/>
<dbReference type="AlphaFoldDB" id="A0A2A9PA11"/>
<feature type="region of interest" description="Disordered" evidence="2">
    <location>
        <begin position="1"/>
        <end position="24"/>
    </location>
</feature>
<accession>A0A2A9PA11</accession>
<keyword evidence="4" id="KW-1185">Reference proteome</keyword>
<sequence>MVERKAAPVPADFPTAADGPRPAVDGDTQTMQMMQTLMERLDRLEENMQSGYSALSDKIDALDERMTEANRISLARIVSGAQPRSDVLAPLYSYKTGELIEGFPRTLRDLEELNEDQVDGILGELEYPVDGEADEKKQRLKWAIGVMV</sequence>
<dbReference type="Proteomes" id="UP000037136">
    <property type="component" value="Unassembled WGS sequence"/>
</dbReference>
<reference evidence="3 4" key="1">
    <citation type="journal article" date="2015" name="BMC Genomics">
        <title>Gene expression during zombie ant biting behavior reflects the complexity underlying fungal parasitic behavioral manipulation.</title>
        <authorList>
            <person name="de Bekker C."/>
            <person name="Ohm R.A."/>
            <person name="Loreto R.G."/>
            <person name="Sebastian A."/>
            <person name="Albert I."/>
            <person name="Merrow M."/>
            <person name="Brachmann A."/>
            <person name="Hughes D.P."/>
        </authorList>
    </citation>
    <scope>NUCLEOTIDE SEQUENCE [LARGE SCALE GENOMIC DNA]</scope>
    <source>
        <strain evidence="3 4">SC16a</strain>
    </source>
</reference>
<evidence type="ECO:0000313" key="3">
    <source>
        <dbReference type="EMBL" id="PFH58138.1"/>
    </source>
</evidence>
<feature type="coiled-coil region" evidence="1">
    <location>
        <begin position="34"/>
        <end position="72"/>
    </location>
</feature>
<keyword evidence="1" id="KW-0175">Coiled coil</keyword>
<evidence type="ECO:0000313" key="4">
    <source>
        <dbReference type="Proteomes" id="UP000037136"/>
    </source>
</evidence>
<protein>
    <submittedName>
        <fullName evidence="3">Uncharacterized protein</fullName>
    </submittedName>
</protein>
<reference evidence="3 4" key="2">
    <citation type="journal article" date="2017" name="Sci. Rep.">
        <title>Ant-infecting Ophiocordyceps genomes reveal a high diversity of potential behavioral manipulation genes and a possible major role for enterotoxins.</title>
        <authorList>
            <person name="de Bekker C."/>
            <person name="Ohm R.A."/>
            <person name="Evans H.C."/>
            <person name="Brachmann A."/>
            <person name="Hughes D.P."/>
        </authorList>
    </citation>
    <scope>NUCLEOTIDE SEQUENCE [LARGE SCALE GENOMIC DNA]</scope>
    <source>
        <strain evidence="3 4">SC16a</strain>
    </source>
</reference>
<dbReference type="EMBL" id="LAZP02000323">
    <property type="protein sequence ID" value="PFH58138.1"/>
    <property type="molecule type" value="Genomic_DNA"/>
</dbReference>